<dbReference type="PANTHER" id="PTHR41251:SF1">
    <property type="entry name" value="NON-HOMOLOGOUS END JOINING PROTEIN KU"/>
    <property type="match status" value="1"/>
</dbReference>
<dbReference type="HAMAP" id="MF_01875">
    <property type="entry name" value="Prokaryotic_Ku"/>
    <property type="match status" value="1"/>
</dbReference>
<evidence type="ECO:0000313" key="6">
    <source>
        <dbReference type="EMBL" id="TCT14292.1"/>
    </source>
</evidence>
<dbReference type="AlphaFoldDB" id="A0A4R3ML63"/>
<gene>
    <name evidence="3" type="primary">ku</name>
    <name evidence="6" type="ORF">EDC18_10689</name>
</gene>
<proteinExistence type="inferred from homology"/>
<feature type="region of interest" description="Disordered" evidence="4">
    <location>
        <begin position="253"/>
        <end position="273"/>
    </location>
</feature>
<evidence type="ECO:0000256" key="1">
    <source>
        <dbReference type="ARBA" id="ARBA00023125"/>
    </source>
</evidence>
<dbReference type="Proteomes" id="UP000294902">
    <property type="component" value="Unassembled WGS sequence"/>
</dbReference>
<evidence type="ECO:0000256" key="3">
    <source>
        <dbReference type="HAMAP-Rule" id="MF_01875"/>
    </source>
</evidence>
<dbReference type="Pfam" id="PF02735">
    <property type="entry name" value="Ku"/>
    <property type="match status" value="1"/>
</dbReference>
<feature type="domain" description="Ku" evidence="5">
    <location>
        <begin position="52"/>
        <end position="181"/>
    </location>
</feature>
<reference evidence="6 7" key="1">
    <citation type="submission" date="2019-03" db="EMBL/GenBank/DDBJ databases">
        <title>Genomic Encyclopedia of Type Strains, Phase IV (KMG-IV): sequencing the most valuable type-strain genomes for metagenomic binning, comparative biology and taxonomic classification.</title>
        <authorList>
            <person name="Goeker M."/>
        </authorList>
    </citation>
    <scope>NUCLEOTIDE SEQUENCE [LARGE SCALE GENOMIC DNA]</scope>
    <source>
        <strain evidence="6 7">DSM 24629</strain>
    </source>
</reference>
<dbReference type="Gene3D" id="2.40.290.10">
    <property type="match status" value="1"/>
</dbReference>
<keyword evidence="3" id="KW-0234">DNA repair</keyword>
<dbReference type="OrthoDB" id="9795084at2"/>
<evidence type="ECO:0000256" key="2">
    <source>
        <dbReference type="ARBA" id="ARBA00023172"/>
    </source>
</evidence>
<comment type="subunit">
    <text evidence="3">Homodimer. Interacts with LigD.</text>
</comment>
<keyword evidence="7" id="KW-1185">Reference proteome</keyword>
<evidence type="ECO:0000256" key="4">
    <source>
        <dbReference type="SAM" id="MobiDB-lite"/>
    </source>
</evidence>
<dbReference type="PANTHER" id="PTHR41251">
    <property type="entry name" value="NON-HOMOLOGOUS END JOINING PROTEIN KU"/>
    <property type="match status" value="1"/>
</dbReference>
<sequence>MRTMWKGSINFGLVNIPINMYTATENKDISFRQLHKKCNTPIKYKKTCPNCNEEVKEEDIVKGYEYEPGHFVILKEEDFAAIQSDAQFKGIEIVDFVNLSEIDPIYFDKSYYLAPQENGGKAYHLLREVMNTSGRIAIAKITIRSKQSLAALRVYKNALVLETIFYPDEVRSIDHVPGIPQDVNLDKKEVDIATQLVDTLTAEFNPEKYTDEYRSALRNLIEQKVQGKEVHVAPEAEHKNVIDLMEALQQSLKETTKEKKKAATPRKRKTTAS</sequence>
<comment type="similarity">
    <text evidence="3">Belongs to the prokaryotic Ku family.</text>
</comment>
<keyword evidence="2 3" id="KW-0233">DNA recombination</keyword>
<dbReference type="GO" id="GO:0006310">
    <property type="term" value="P:DNA recombination"/>
    <property type="evidence" value="ECO:0007669"/>
    <property type="project" value="UniProtKB-KW"/>
</dbReference>
<dbReference type="InterPro" id="IPR009187">
    <property type="entry name" value="Prok_Ku"/>
</dbReference>
<organism evidence="6 7">
    <name type="scientific">Natranaerovirga pectinivora</name>
    <dbReference type="NCBI Taxonomy" id="682400"/>
    <lineage>
        <taxon>Bacteria</taxon>
        <taxon>Bacillati</taxon>
        <taxon>Bacillota</taxon>
        <taxon>Clostridia</taxon>
        <taxon>Lachnospirales</taxon>
        <taxon>Natranaerovirgaceae</taxon>
        <taxon>Natranaerovirga</taxon>
    </lineage>
</organism>
<protein>
    <recommendedName>
        <fullName evidence="3">Non-homologous end joining protein Ku</fullName>
    </recommendedName>
</protein>
<dbReference type="CDD" id="cd00789">
    <property type="entry name" value="KU_like"/>
    <property type="match status" value="1"/>
</dbReference>
<dbReference type="GO" id="GO:0003690">
    <property type="term" value="F:double-stranded DNA binding"/>
    <property type="evidence" value="ECO:0007669"/>
    <property type="project" value="UniProtKB-UniRule"/>
</dbReference>
<dbReference type="FunFam" id="2.40.290.10:FF:000004">
    <property type="entry name" value="Non-homologous end joining protein Ku"/>
    <property type="match status" value="1"/>
</dbReference>
<evidence type="ECO:0000313" key="7">
    <source>
        <dbReference type="Proteomes" id="UP000294902"/>
    </source>
</evidence>
<dbReference type="GO" id="GO:0006303">
    <property type="term" value="P:double-strand break repair via nonhomologous end joining"/>
    <property type="evidence" value="ECO:0007669"/>
    <property type="project" value="UniProtKB-UniRule"/>
</dbReference>
<dbReference type="RefSeq" id="WP_132252561.1">
    <property type="nucleotide sequence ID" value="NZ_SMAL01000006.1"/>
</dbReference>
<accession>A0A4R3ML63</accession>
<dbReference type="SMART" id="SM00559">
    <property type="entry name" value="Ku78"/>
    <property type="match status" value="1"/>
</dbReference>
<name>A0A4R3ML63_9FIRM</name>
<feature type="compositionally biased region" description="Basic residues" evidence="4">
    <location>
        <begin position="258"/>
        <end position="273"/>
    </location>
</feature>
<comment type="caution">
    <text evidence="6">The sequence shown here is derived from an EMBL/GenBank/DDBJ whole genome shotgun (WGS) entry which is preliminary data.</text>
</comment>
<comment type="function">
    <text evidence="3">With LigD forms a non-homologous end joining (NHEJ) DNA repair enzyme, which repairs dsDNA breaks with reduced fidelity. Binds linear dsDNA with 5'- and 3'- overhangs but not closed circular dsDNA nor ssDNA. Recruits and stimulates the ligase activity of LigD.</text>
</comment>
<dbReference type="InterPro" id="IPR006164">
    <property type="entry name" value="DNA_bd_Ku70/Ku80"/>
</dbReference>
<dbReference type="NCBIfam" id="TIGR02772">
    <property type="entry name" value="Ku_bact"/>
    <property type="match status" value="1"/>
</dbReference>
<dbReference type="EMBL" id="SMAL01000006">
    <property type="protein sequence ID" value="TCT14292.1"/>
    <property type="molecule type" value="Genomic_DNA"/>
</dbReference>
<dbReference type="PIRSF" id="PIRSF006493">
    <property type="entry name" value="Prok_Ku"/>
    <property type="match status" value="1"/>
</dbReference>
<keyword evidence="1 3" id="KW-0238">DNA-binding</keyword>
<dbReference type="InterPro" id="IPR016194">
    <property type="entry name" value="SPOC-like_C_dom_sf"/>
</dbReference>
<dbReference type="SUPFAM" id="SSF100939">
    <property type="entry name" value="SPOC domain-like"/>
    <property type="match status" value="1"/>
</dbReference>
<keyword evidence="3" id="KW-0227">DNA damage</keyword>
<evidence type="ECO:0000259" key="5">
    <source>
        <dbReference type="SMART" id="SM00559"/>
    </source>
</evidence>